<protein>
    <submittedName>
        <fullName evidence="1">Uncharacterized protein</fullName>
    </submittedName>
</protein>
<reference evidence="1 2" key="1">
    <citation type="journal article" date="2022" name="Allergy">
        <title>Genome assembly and annotation of Periplaneta americana reveal a comprehensive cockroach allergen profile.</title>
        <authorList>
            <person name="Wang L."/>
            <person name="Xiong Q."/>
            <person name="Saelim N."/>
            <person name="Wang L."/>
            <person name="Nong W."/>
            <person name="Wan A.T."/>
            <person name="Shi M."/>
            <person name="Liu X."/>
            <person name="Cao Q."/>
            <person name="Hui J.H.L."/>
            <person name="Sookrung N."/>
            <person name="Leung T.F."/>
            <person name="Tungtrongchitr A."/>
            <person name="Tsui S.K.W."/>
        </authorList>
    </citation>
    <scope>NUCLEOTIDE SEQUENCE [LARGE SCALE GENOMIC DNA]</scope>
    <source>
        <strain evidence="1">PWHHKU_190912</strain>
    </source>
</reference>
<accession>A0ABQ8TW60</accession>
<dbReference type="Proteomes" id="UP001148838">
    <property type="component" value="Unassembled WGS sequence"/>
</dbReference>
<gene>
    <name evidence="1" type="ORF">ANN_01742</name>
</gene>
<proteinExistence type="predicted"/>
<dbReference type="EMBL" id="JAJSOF020000003">
    <property type="protein sequence ID" value="KAJ4450322.1"/>
    <property type="molecule type" value="Genomic_DNA"/>
</dbReference>
<name>A0ABQ8TW60_PERAM</name>
<evidence type="ECO:0000313" key="2">
    <source>
        <dbReference type="Proteomes" id="UP001148838"/>
    </source>
</evidence>
<keyword evidence="2" id="KW-1185">Reference proteome</keyword>
<sequence>MRSRQMENDAILKALSLLENANIFLERTVHYDRKATMTVYAVLDLCGERLNFISRRGGSEVHSKTQVVVITEDVQNVHLLLEYRPHIDVSLTCEHDPKLQEYCVVVITEDVQNVHLLLEYRPHIDVSLTCEHDPKLQEYCKGKGVSLYQDFTPANSWVRHHTGLSSSEYRDALKMTGNVAPVRAVPGRTQDNNHCRRCYSEDETLVHVLGS</sequence>
<evidence type="ECO:0000313" key="1">
    <source>
        <dbReference type="EMBL" id="KAJ4450322.1"/>
    </source>
</evidence>
<organism evidence="1 2">
    <name type="scientific">Periplaneta americana</name>
    <name type="common">American cockroach</name>
    <name type="synonym">Blatta americana</name>
    <dbReference type="NCBI Taxonomy" id="6978"/>
    <lineage>
        <taxon>Eukaryota</taxon>
        <taxon>Metazoa</taxon>
        <taxon>Ecdysozoa</taxon>
        <taxon>Arthropoda</taxon>
        <taxon>Hexapoda</taxon>
        <taxon>Insecta</taxon>
        <taxon>Pterygota</taxon>
        <taxon>Neoptera</taxon>
        <taxon>Polyneoptera</taxon>
        <taxon>Dictyoptera</taxon>
        <taxon>Blattodea</taxon>
        <taxon>Blattoidea</taxon>
        <taxon>Blattidae</taxon>
        <taxon>Blattinae</taxon>
        <taxon>Periplaneta</taxon>
    </lineage>
</organism>
<comment type="caution">
    <text evidence="1">The sequence shown here is derived from an EMBL/GenBank/DDBJ whole genome shotgun (WGS) entry which is preliminary data.</text>
</comment>